<feature type="compositionally biased region" description="Basic and acidic residues" evidence="1">
    <location>
        <begin position="80"/>
        <end position="91"/>
    </location>
</feature>
<evidence type="ECO:0000313" key="4">
    <source>
        <dbReference type="Proteomes" id="UP000184499"/>
    </source>
</evidence>
<dbReference type="Proteomes" id="UP000184499">
    <property type="component" value="Unassembled WGS sequence"/>
</dbReference>
<keyword evidence="2" id="KW-0732">Signal</keyword>
<name>A0A1L9UIN8_ASPBC</name>
<dbReference type="AlphaFoldDB" id="A0A1L9UIN8"/>
<evidence type="ECO:0000256" key="2">
    <source>
        <dbReference type="SAM" id="SignalP"/>
    </source>
</evidence>
<feature type="region of interest" description="Disordered" evidence="1">
    <location>
        <begin position="72"/>
        <end position="97"/>
    </location>
</feature>
<evidence type="ECO:0000256" key="1">
    <source>
        <dbReference type="SAM" id="MobiDB-lite"/>
    </source>
</evidence>
<keyword evidence="4" id="KW-1185">Reference proteome</keyword>
<feature type="chain" id="PRO_5013041510" description="Hyaluronan/mRNA-binding protein domain-containing protein" evidence="2">
    <location>
        <begin position="28"/>
        <end position="188"/>
    </location>
</feature>
<dbReference type="STRING" id="767769.A0A1L9UIN8"/>
<evidence type="ECO:0008006" key="5">
    <source>
        <dbReference type="Google" id="ProtNLM"/>
    </source>
</evidence>
<dbReference type="OMA" id="RSHKTND"/>
<dbReference type="GeneID" id="93572402"/>
<gene>
    <name evidence="3" type="ORF">ASPBRDRAFT_179983</name>
</gene>
<organism evidence="3 4">
    <name type="scientific">Aspergillus brasiliensis (strain CBS 101740 / IMI 381727 / IBT 21946)</name>
    <dbReference type="NCBI Taxonomy" id="767769"/>
    <lineage>
        <taxon>Eukaryota</taxon>
        <taxon>Fungi</taxon>
        <taxon>Dikarya</taxon>
        <taxon>Ascomycota</taxon>
        <taxon>Pezizomycotina</taxon>
        <taxon>Eurotiomycetes</taxon>
        <taxon>Eurotiomycetidae</taxon>
        <taxon>Eurotiales</taxon>
        <taxon>Aspergillaceae</taxon>
        <taxon>Aspergillus</taxon>
        <taxon>Aspergillus subgen. Circumdati</taxon>
    </lineage>
</organism>
<dbReference type="EMBL" id="KV878685">
    <property type="protein sequence ID" value="OJJ71504.1"/>
    <property type="molecule type" value="Genomic_DNA"/>
</dbReference>
<dbReference type="OrthoDB" id="2122308at2759"/>
<accession>A0A1L9UIN8</accession>
<protein>
    <recommendedName>
        <fullName evidence="5">Hyaluronan/mRNA-binding protein domain-containing protein</fullName>
    </recommendedName>
</protein>
<reference evidence="4" key="1">
    <citation type="journal article" date="2017" name="Genome Biol.">
        <title>Comparative genomics reveals high biological diversity and specific adaptations in the industrially and medically important fungal genus Aspergillus.</title>
        <authorList>
            <person name="de Vries R.P."/>
            <person name="Riley R."/>
            <person name="Wiebenga A."/>
            <person name="Aguilar-Osorio G."/>
            <person name="Amillis S."/>
            <person name="Uchima C.A."/>
            <person name="Anderluh G."/>
            <person name="Asadollahi M."/>
            <person name="Askin M."/>
            <person name="Barry K."/>
            <person name="Battaglia E."/>
            <person name="Bayram O."/>
            <person name="Benocci T."/>
            <person name="Braus-Stromeyer S.A."/>
            <person name="Caldana C."/>
            <person name="Canovas D."/>
            <person name="Cerqueira G.C."/>
            <person name="Chen F."/>
            <person name="Chen W."/>
            <person name="Choi C."/>
            <person name="Clum A."/>
            <person name="Dos Santos R.A."/>
            <person name="Damasio A.R."/>
            <person name="Diallinas G."/>
            <person name="Emri T."/>
            <person name="Fekete E."/>
            <person name="Flipphi M."/>
            <person name="Freyberg S."/>
            <person name="Gallo A."/>
            <person name="Gournas C."/>
            <person name="Habgood R."/>
            <person name="Hainaut M."/>
            <person name="Harispe M.L."/>
            <person name="Henrissat B."/>
            <person name="Hilden K.S."/>
            <person name="Hope R."/>
            <person name="Hossain A."/>
            <person name="Karabika E."/>
            <person name="Karaffa L."/>
            <person name="Karanyi Z."/>
            <person name="Krasevec N."/>
            <person name="Kuo A."/>
            <person name="Kusch H."/>
            <person name="LaButti K."/>
            <person name="Lagendijk E.L."/>
            <person name="Lapidus A."/>
            <person name="Levasseur A."/>
            <person name="Lindquist E."/>
            <person name="Lipzen A."/>
            <person name="Logrieco A.F."/>
            <person name="MacCabe A."/>
            <person name="Maekelae M.R."/>
            <person name="Malavazi I."/>
            <person name="Melin P."/>
            <person name="Meyer V."/>
            <person name="Mielnichuk N."/>
            <person name="Miskei M."/>
            <person name="Molnar A.P."/>
            <person name="Mule G."/>
            <person name="Ngan C.Y."/>
            <person name="Orejas M."/>
            <person name="Orosz E."/>
            <person name="Ouedraogo J.P."/>
            <person name="Overkamp K.M."/>
            <person name="Park H.-S."/>
            <person name="Perrone G."/>
            <person name="Piumi F."/>
            <person name="Punt P.J."/>
            <person name="Ram A.F."/>
            <person name="Ramon A."/>
            <person name="Rauscher S."/>
            <person name="Record E."/>
            <person name="Riano-Pachon D.M."/>
            <person name="Robert V."/>
            <person name="Roehrig J."/>
            <person name="Ruller R."/>
            <person name="Salamov A."/>
            <person name="Salih N.S."/>
            <person name="Samson R.A."/>
            <person name="Sandor E."/>
            <person name="Sanguinetti M."/>
            <person name="Schuetze T."/>
            <person name="Sepcic K."/>
            <person name="Shelest E."/>
            <person name="Sherlock G."/>
            <person name="Sophianopoulou V."/>
            <person name="Squina F.M."/>
            <person name="Sun H."/>
            <person name="Susca A."/>
            <person name="Todd R.B."/>
            <person name="Tsang A."/>
            <person name="Unkles S.E."/>
            <person name="van de Wiele N."/>
            <person name="van Rossen-Uffink D."/>
            <person name="Oliveira J.V."/>
            <person name="Vesth T.C."/>
            <person name="Visser J."/>
            <person name="Yu J.-H."/>
            <person name="Zhou M."/>
            <person name="Andersen M.R."/>
            <person name="Archer D.B."/>
            <person name="Baker S.E."/>
            <person name="Benoit I."/>
            <person name="Brakhage A.A."/>
            <person name="Braus G.H."/>
            <person name="Fischer R."/>
            <person name="Frisvad J.C."/>
            <person name="Goldman G.H."/>
            <person name="Houbraken J."/>
            <person name="Oakley B."/>
            <person name="Pocsi I."/>
            <person name="Scazzocchio C."/>
            <person name="Seiboth B."/>
            <person name="vanKuyk P.A."/>
            <person name="Wortman J."/>
            <person name="Dyer P.S."/>
            <person name="Grigoriev I.V."/>
        </authorList>
    </citation>
    <scope>NUCLEOTIDE SEQUENCE [LARGE SCALE GENOMIC DNA]</scope>
    <source>
        <strain evidence="4">CBS 101740 / IMI 381727 / IBT 21946</strain>
    </source>
</reference>
<feature type="signal peptide" evidence="2">
    <location>
        <begin position="1"/>
        <end position="27"/>
    </location>
</feature>
<evidence type="ECO:0000313" key="3">
    <source>
        <dbReference type="EMBL" id="OJJ71504.1"/>
    </source>
</evidence>
<dbReference type="VEuPathDB" id="FungiDB:ASPBRDRAFT_179983"/>
<sequence length="188" mass="21134">MKSKHSRLARLLLLRAMLVRMFLDAHHKVMLGWNSHSIVEYIVTRSHKTNDPDHSALNEAGKLSQESLPRYFAKSGPVDADPRKTKKDGGGKRNWGRSGDEVHDYGYNFTNIRRHSNSSAQGIADFKTKFEAVEPEPVFEENVHGPDALPLDDDMVRKVDSINSDNTEGSEVLPNKQVITVWGEAARV</sequence>
<proteinExistence type="predicted"/>
<dbReference type="RefSeq" id="XP_067478752.1">
    <property type="nucleotide sequence ID" value="XM_067619914.1"/>
</dbReference>